<feature type="compositionally biased region" description="Polar residues" evidence="2">
    <location>
        <begin position="689"/>
        <end position="699"/>
    </location>
</feature>
<feature type="region of interest" description="Disordered" evidence="2">
    <location>
        <begin position="154"/>
        <end position="173"/>
    </location>
</feature>
<feature type="coiled-coil region" evidence="1">
    <location>
        <begin position="712"/>
        <end position="812"/>
    </location>
</feature>
<accession>A0A9P4MQV9</accession>
<sequence length="916" mass="100812">MKRPGSVDNHSAEPRVVKQARLSTPSDSGDSTSRTTVIGESPLFVPGGKGRDASSGKSGSEQHPSQRKMDDLFSSFADAIGRFACTKVEQERARQHETKAENAITIIKAHMADFPTIKDSYNKDIAIRQKKSQAMTKAVASAQADLQRILEKIQDVQSSNHSTPPPSNSNDRPEIMKLLEAQQERMSRLEEKAEAREKRIKQLESALQTQSQTQSLDARIAELQSKIEHRDTERQQSMDRFAQQLEQIGKKTALNRDSNDELWKEITSLKSKSIRDVSQLKTRVDDLPNATEFASLKGHIERTLQSSQQSDTTRVPDIIAAQIKDLFQANNPATIGPVVEHLRLQIATPILDVIQQARKQMEQHITQSIGYQQDMQDELKNLFTDLEVLKIEHRDANPEQHKMTKFEGALRSLELRMDVLAGPVRHFQNHIRPPQQALLQNGAPSNAILTNSPTPGPASVRHPGATAGPPGPSPGPPPGQHPPAPGPPPPHGSPPGPPPGVLRHTVPTPPQRPQQRPPLPPPPPPPPPAAANPISGPVVLAAPPGVPNSPQALQQAFAVPPAYRLSLQPEHWETLAQSTFDMVHQWFTAHSSSPEVVGERLRTLATQTAEFDLFMNNSGVRFEKLERELKSLSRAASDSARDESSSAGLLSLVTAAINTGNAASSRVDRLDERCENLRARLDALHRNHPSASNDRSASPRQLALEAPPSQDVASLRTEVGSLEQRFNRLEQTRQLALEAPPSQEIVSLRTEVDNLEQRFDKLEQTRRLALEAPPSSEVNSFRTQMADLEQKVKRLEQKSNDLAEKATGLETKASGQDSRINQFISWGEEKVNNSGGKISALESNAERANKRMDNMRLSYGLSFAVVKDSVDAINISLDRPTTDWDTEEQSALRSYKAGGVEAGPDEADEHQINGDS</sequence>
<keyword evidence="4" id="KW-1185">Reference proteome</keyword>
<dbReference type="EMBL" id="ML996082">
    <property type="protein sequence ID" value="KAF2155981.1"/>
    <property type="molecule type" value="Genomic_DNA"/>
</dbReference>
<feature type="compositionally biased region" description="Pro residues" evidence="2">
    <location>
        <begin position="507"/>
        <end position="530"/>
    </location>
</feature>
<feature type="region of interest" description="Disordered" evidence="2">
    <location>
        <begin position="1"/>
        <end position="68"/>
    </location>
</feature>
<feature type="region of interest" description="Disordered" evidence="2">
    <location>
        <begin position="881"/>
        <end position="916"/>
    </location>
</feature>
<organism evidence="3 4">
    <name type="scientific">Myriangium duriaei CBS 260.36</name>
    <dbReference type="NCBI Taxonomy" id="1168546"/>
    <lineage>
        <taxon>Eukaryota</taxon>
        <taxon>Fungi</taxon>
        <taxon>Dikarya</taxon>
        <taxon>Ascomycota</taxon>
        <taxon>Pezizomycotina</taxon>
        <taxon>Dothideomycetes</taxon>
        <taxon>Dothideomycetidae</taxon>
        <taxon>Myriangiales</taxon>
        <taxon>Myriangiaceae</taxon>
        <taxon>Myriangium</taxon>
    </lineage>
</organism>
<gene>
    <name evidence="3" type="ORF">K461DRAFT_290950</name>
</gene>
<reference evidence="3" key="1">
    <citation type="journal article" date="2020" name="Stud. Mycol.">
        <title>101 Dothideomycetes genomes: a test case for predicting lifestyles and emergence of pathogens.</title>
        <authorList>
            <person name="Haridas S."/>
            <person name="Albert R."/>
            <person name="Binder M."/>
            <person name="Bloem J."/>
            <person name="Labutti K."/>
            <person name="Salamov A."/>
            <person name="Andreopoulos B."/>
            <person name="Baker S."/>
            <person name="Barry K."/>
            <person name="Bills G."/>
            <person name="Bluhm B."/>
            <person name="Cannon C."/>
            <person name="Castanera R."/>
            <person name="Culley D."/>
            <person name="Daum C."/>
            <person name="Ezra D."/>
            <person name="Gonzalez J."/>
            <person name="Henrissat B."/>
            <person name="Kuo A."/>
            <person name="Liang C."/>
            <person name="Lipzen A."/>
            <person name="Lutzoni F."/>
            <person name="Magnuson J."/>
            <person name="Mondo S."/>
            <person name="Nolan M."/>
            <person name="Ohm R."/>
            <person name="Pangilinan J."/>
            <person name="Park H.-J."/>
            <person name="Ramirez L."/>
            <person name="Alfaro M."/>
            <person name="Sun H."/>
            <person name="Tritt A."/>
            <person name="Yoshinaga Y."/>
            <person name="Zwiers L.-H."/>
            <person name="Turgeon B."/>
            <person name="Goodwin S."/>
            <person name="Spatafora J."/>
            <person name="Crous P."/>
            <person name="Grigoriev I."/>
        </authorList>
    </citation>
    <scope>NUCLEOTIDE SEQUENCE</scope>
    <source>
        <strain evidence="3">CBS 260.36</strain>
    </source>
</reference>
<dbReference type="Proteomes" id="UP000799439">
    <property type="component" value="Unassembled WGS sequence"/>
</dbReference>
<proteinExistence type="predicted"/>
<feature type="coiled-coil region" evidence="1">
    <location>
        <begin position="615"/>
        <end position="642"/>
    </location>
</feature>
<feature type="region of interest" description="Disordered" evidence="2">
    <location>
        <begin position="683"/>
        <end position="712"/>
    </location>
</feature>
<feature type="region of interest" description="Disordered" evidence="2">
    <location>
        <begin position="445"/>
        <end position="543"/>
    </location>
</feature>
<feature type="compositionally biased region" description="Pro residues" evidence="2">
    <location>
        <begin position="469"/>
        <end position="500"/>
    </location>
</feature>
<dbReference type="Gene3D" id="1.10.287.1490">
    <property type="match status" value="1"/>
</dbReference>
<dbReference type="OrthoDB" id="10687423at2759"/>
<comment type="caution">
    <text evidence="3">The sequence shown here is derived from an EMBL/GenBank/DDBJ whole genome shotgun (WGS) entry which is preliminary data.</text>
</comment>
<evidence type="ECO:0000313" key="3">
    <source>
        <dbReference type="EMBL" id="KAF2155981.1"/>
    </source>
</evidence>
<protein>
    <submittedName>
        <fullName evidence="3">Uncharacterized protein</fullName>
    </submittedName>
</protein>
<keyword evidence="1" id="KW-0175">Coiled coil</keyword>
<feature type="compositionally biased region" description="Polar residues" evidence="2">
    <location>
        <begin position="21"/>
        <end position="38"/>
    </location>
</feature>
<evidence type="ECO:0000313" key="4">
    <source>
        <dbReference type="Proteomes" id="UP000799439"/>
    </source>
</evidence>
<evidence type="ECO:0000256" key="2">
    <source>
        <dbReference type="SAM" id="MobiDB-lite"/>
    </source>
</evidence>
<dbReference type="AlphaFoldDB" id="A0A9P4MQV9"/>
<evidence type="ECO:0000256" key="1">
    <source>
        <dbReference type="SAM" id="Coils"/>
    </source>
</evidence>
<name>A0A9P4MQV9_9PEZI</name>